<keyword evidence="8 12" id="KW-0812">Transmembrane</keyword>
<reference evidence="14 15" key="1">
    <citation type="submission" date="2019-09" db="EMBL/GenBank/DDBJ databases">
        <title>Draft genome sequences of 48 bacterial type strains from the CCUG.</title>
        <authorList>
            <person name="Tunovic T."/>
            <person name="Pineiro-Iglesias B."/>
            <person name="Unosson C."/>
            <person name="Inganas E."/>
            <person name="Ohlen M."/>
            <person name="Cardew S."/>
            <person name="Jensie-Markopoulos S."/>
            <person name="Salva-Serra F."/>
            <person name="Jaen-Luchoro D."/>
            <person name="Karlsson R."/>
            <person name="Svensson-Stadler L."/>
            <person name="Chun J."/>
            <person name="Moore E."/>
        </authorList>
    </citation>
    <scope>NUCLEOTIDE SEQUENCE [LARGE SCALE GENOMIC DNA]</scope>
    <source>
        <strain evidence="14 15">CCUG 30977</strain>
    </source>
</reference>
<evidence type="ECO:0000256" key="7">
    <source>
        <dbReference type="ARBA" id="ARBA00022519"/>
    </source>
</evidence>
<dbReference type="OrthoDB" id="9798629at2"/>
<evidence type="ECO:0000256" key="11">
    <source>
        <dbReference type="ARBA" id="ARBA00023136"/>
    </source>
</evidence>
<dbReference type="RefSeq" id="WP_151125040.1">
    <property type="nucleotide sequence ID" value="NZ_CP088081.1"/>
</dbReference>
<organism evidence="14 15">
    <name type="scientific">Ideonella dechloratans</name>
    <dbReference type="NCBI Taxonomy" id="36863"/>
    <lineage>
        <taxon>Bacteria</taxon>
        <taxon>Pseudomonadati</taxon>
        <taxon>Pseudomonadota</taxon>
        <taxon>Betaproteobacteria</taxon>
        <taxon>Burkholderiales</taxon>
        <taxon>Sphaerotilaceae</taxon>
        <taxon>Ideonella</taxon>
    </lineage>
</organism>
<comment type="function">
    <text evidence="1">Involved in the TonB-dependent energy-dependent transport of various receptor-bound substrates.</text>
</comment>
<evidence type="ECO:0000256" key="1">
    <source>
        <dbReference type="ARBA" id="ARBA00003540"/>
    </source>
</evidence>
<protein>
    <submittedName>
        <fullName evidence="14">Biopolymer transporter ExbD</fullName>
    </submittedName>
</protein>
<evidence type="ECO:0000256" key="3">
    <source>
        <dbReference type="ARBA" id="ARBA00005811"/>
    </source>
</evidence>
<dbReference type="PANTHER" id="PTHR30558:SF12">
    <property type="entry name" value="BIOPOLYMER TRANSPORT PROTEIN EXBD"/>
    <property type="match status" value="1"/>
</dbReference>
<keyword evidence="5 12" id="KW-0813">Transport</keyword>
<evidence type="ECO:0000313" key="14">
    <source>
        <dbReference type="EMBL" id="KAB0578188.1"/>
    </source>
</evidence>
<sequence length="145" mass="15414">MAFGRLERTATPKPMSDINMTPLIDVMLVLLVIFIITAPLMASSLRLNLPKAEGAAPNDSTAVLSVAIDPSGQLYLQDQKIAPAQLSVQAQTMAQRNPQTEVQLRADQSVPYGRVAELIGLLQKAGLSRIGFVTSGSPPPAPARP</sequence>
<keyword evidence="6" id="KW-1003">Cell membrane</keyword>
<evidence type="ECO:0000313" key="15">
    <source>
        <dbReference type="Proteomes" id="UP000430120"/>
    </source>
</evidence>
<dbReference type="Pfam" id="PF02472">
    <property type="entry name" value="ExbD"/>
    <property type="match status" value="1"/>
</dbReference>
<comment type="caution">
    <text evidence="14">The sequence shown here is derived from an EMBL/GenBank/DDBJ whole genome shotgun (WGS) entry which is preliminary data.</text>
</comment>
<keyword evidence="7" id="KW-0997">Cell inner membrane</keyword>
<comment type="similarity">
    <text evidence="3 12">Belongs to the ExbD/TolR family.</text>
</comment>
<evidence type="ECO:0000256" key="9">
    <source>
        <dbReference type="ARBA" id="ARBA00022927"/>
    </source>
</evidence>
<evidence type="ECO:0000256" key="4">
    <source>
        <dbReference type="ARBA" id="ARBA00011471"/>
    </source>
</evidence>
<accession>A0A643F990</accession>
<evidence type="ECO:0000256" key="10">
    <source>
        <dbReference type="ARBA" id="ARBA00022989"/>
    </source>
</evidence>
<evidence type="ECO:0000256" key="13">
    <source>
        <dbReference type="SAM" id="Phobius"/>
    </source>
</evidence>
<evidence type="ECO:0000256" key="5">
    <source>
        <dbReference type="ARBA" id="ARBA00022448"/>
    </source>
</evidence>
<proteinExistence type="inferred from homology"/>
<gene>
    <name evidence="14" type="ORF">F7Q92_15705</name>
</gene>
<evidence type="ECO:0000256" key="8">
    <source>
        <dbReference type="ARBA" id="ARBA00022692"/>
    </source>
</evidence>
<keyword evidence="11 13" id="KW-0472">Membrane</keyword>
<keyword evidence="10 13" id="KW-1133">Transmembrane helix</keyword>
<dbReference type="Proteomes" id="UP000430120">
    <property type="component" value="Unassembled WGS sequence"/>
</dbReference>
<keyword evidence="9 12" id="KW-0653">Protein transport</keyword>
<feature type="transmembrane region" description="Helical" evidence="13">
    <location>
        <begin position="20"/>
        <end position="42"/>
    </location>
</feature>
<dbReference type="PANTHER" id="PTHR30558">
    <property type="entry name" value="EXBD MEMBRANE COMPONENT OF PMF-DRIVEN MACROMOLECULE IMPORT SYSTEM"/>
    <property type="match status" value="1"/>
</dbReference>
<dbReference type="GO" id="GO:0005886">
    <property type="term" value="C:plasma membrane"/>
    <property type="evidence" value="ECO:0007669"/>
    <property type="project" value="UniProtKB-SubCell"/>
</dbReference>
<comment type="subunit">
    <text evidence="4">The accessory proteins ExbB and ExbD seem to form a complex with TonB.</text>
</comment>
<dbReference type="EMBL" id="VZPB01000042">
    <property type="protein sequence ID" value="KAB0578188.1"/>
    <property type="molecule type" value="Genomic_DNA"/>
</dbReference>
<name>A0A643F990_IDEDE</name>
<dbReference type="InterPro" id="IPR003400">
    <property type="entry name" value="ExbD"/>
</dbReference>
<dbReference type="GO" id="GO:0015031">
    <property type="term" value="P:protein transport"/>
    <property type="evidence" value="ECO:0007669"/>
    <property type="project" value="UniProtKB-KW"/>
</dbReference>
<comment type="subcellular location">
    <subcellularLocation>
        <location evidence="2">Cell inner membrane</location>
        <topology evidence="2">Single-pass type II membrane protein</topology>
    </subcellularLocation>
    <subcellularLocation>
        <location evidence="12">Cell membrane</location>
        <topology evidence="12">Single-pass type II membrane protein</topology>
    </subcellularLocation>
</comment>
<evidence type="ECO:0000256" key="12">
    <source>
        <dbReference type="RuleBase" id="RU003879"/>
    </source>
</evidence>
<dbReference type="GO" id="GO:0022857">
    <property type="term" value="F:transmembrane transporter activity"/>
    <property type="evidence" value="ECO:0007669"/>
    <property type="project" value="InterPro"/>
</dbReference>
<dbReference type="Gene3D" id="3.30.420.270">
    <property type="match status" value="1"/>
</dbReference>
<dbReference type="AlphaFoldDB" id="A0A643F990"/>
<keyword evidence="15" id="KW-1185">Reference proteome</keyword>
<evidence type="ECO:0000256" key="6">
    <source>
        <dbReference type="ARBA" id="ARBA00022475"/>
    </source>
</evidence>
<evidence type="ECO:0000256" key="2">
    <source>
        <dbReference type="ARBA" id="ARBA00004249"/>
    </source>
</evidence>